<name>A0A1F5E6L4_9BACT</name>
<dbReference type="AlphaFoldDB" id="A0A1F5E6L4"/>
<keyword evidence="3 6" id="KW-0249">Electron transport</keyword>
<dbReference type="Gene3D" id="3.30.70.20">
    <property type="match status" value="1"/>
</dbReference>
<evidence type="ECO:0000256" key="2">
    <source>
        <dbReference type="ARBA" id="ARBA00022723"/>
    </source>
</evidence>
<keyword evidence="4 6" id="KW-0408">Iron</keyword>
<accession>A0A1F5E6L4</accession>
<dbReference type="Proteomes" id="UP000177006">
    <property type="component" value="Unassembled WGS sequence"/>
</dbReference>
<dbReference type="GO" id="GO:0005506">
    <property type="term" value="F:iron ion binding"/>
    <property type="evidence" value="ECO:0007669"/>
    <property type="project" value="UniProtKB-UniRule"/>
</dbReference>
<evidence type="ECO:0000256" key="4">
    <source>
        <dbReference type="ARBA" id="ARBA00023004"/>
    </source>
</evidence>
<proteinExistence type="predicted"/>
<dbReference type="EMBL" id="MEZK01000014">
    <property type="protein sequence ID" value="OGD62946.1"/>
    <property type="molecule type" value="Genomic_DNA"/>
</dbReference>
<dbReference type="GO" id="GO:0009055">
    <property type="term" value="F:electron transfer activity"/>
    <property type="evidence" value="ECO:0007669"/>
    <property type="project" value="UniProtKB-UniRule"/>
</dbReference>
<gene>
    <name evidence="8" type="ORF">A2160_04235</name>
</gene>
<evidence type="ECO:0000256" key="5">
    <source>
        <dbReference type="ARBA" id="ARBA00023014"/>
    </source>
</evidence>
<dbReference type="PANTHER" id="PTHR36923:SF3">
    <property type="entry name" value="FERREDOXIN"/>
    <property type="match status" value="1"/>
</dbReference>
<feature type="domain" description="4Fe-4S ferredoxin-type" evidence="7">
    <location>
        <begin position="2"/>
        <end position="30"/>
    </location>
</feature>
<comment type="function">
    <text evidence="6">Ferredoxins are iron-sulfur proteins that transfer electrons in a wide variety of metabolic reactions.</text>
</comment>
<dbReference type="PANTHER" id="PTHR36923">
    <property type="entry name" value="FERREDOXIN"/>
    <property type="match status" value="1"/>
</dbReference>
<comment type="caution">
    <text evidence="8">The sequence shown here is derived from an EMBL/GenBank/DDBJ whole genome shotgun (WGS) entry which is preliminary data.</text>
</comment>
<evidence type="ECO:0000313" key="8">
    <source>
        <dbReference type="EMBL" id="OGD62946.1"/>
    </source>
</evidence>
<dbReference type="Pfam" id="PF13370">
    <property type="entry name" value="Fer4_13"/>
    <property type="match status" value="1"/>
</dbReference>
<protein>
    <recommendedName>
        <fullName evidence="6">Ferredoxin</fullName>
    </recommendedName>
</protein>
<dbReference type="PRINTS" id="PR00352">
    <property type="entry name" value="3FE4SFRDOXIN"/>
</dbReference>
<dbReference type="GO" id="GO:0051536">
    <property type="term" value="F:iron-sulfur cluster binding"/>
    <property type="evidence" value="ECO:0007669"/>
    <property type="project" value="UniProtKB-KW"/>
</dbReference>
<dbReference type="STRING" id="1797457.A2160_04235"/>
<keyword evidence="2 6" id="KW-0479">Metal-binding</keyword>
<dbReference type="PROSITE" id="PS00198">
    <property type="entry name" value="4FE4S_FER_1"/>
    <property type="match status" value="1"/>
</dbReference>
<evidence type="ECO:0000313" key="9">
    <source>
        <dbReference type="Proteomes" id="UP000177006"/>
    </source>
</evidence>
<evidence type="ECO:0000259" key="7">
    <source>
        <dbReference type="PROSITE" id="PS51379"/>
    </source>
</evidence>
<evidence type="ECO:0000256" key="1">
    <source>
        <dbReference type="ARBA" id="ARBA00022448"/>
    </source>
</evidence>
<sequence>MKQLVVNKAKCIGCGTCQSLCGATFTLGDDGKAQVSNPTGNSEAEIQGAIDACPTGAISWTEE</sequence>
<dbReference type="InterPro" id="IPR051269">
    <property type="entry name" value="Fe-S_cluster_ET"/>
</dbReference>
<keyword evidence="1 6" id="KW-0813">Transport</keyword>
<organism evidence="8 9">
    <name type="scientific">Candidatus Beckwithbacteria bacterium RBG_13_42_9</name>
    <dbReference type="NCBI Taxonomy" id="1797457"/>
    <lineage>
        <taxon>Bacteria</taxon>
        <taxon>Candidatus Beckwithiibacteriota</taxon>
    </lineage>
</organism>
<dbReference type="InterPro" id="IPR017900">
    <property type="entry name" value="4Fe4S_Fe_S_CS"/>
</dbReference>
<reference evidence="8 9" key="1">
    <citation type="journal article" date="2016" name="Nat. Commun.">
        <title>Thousands of microbial genomes shed light on interconnected biogeochemical processes in an aquifer system.</title>
        <authorList>
            <person name="Anantharaman K."/>
            <person name="Brown C.T."/>
            <person name="Hug L.A."/>
            <person name="Sharon I."/>
            <person name="Castelle C.J."/>
            <person name="Probst A.J."/>
            <person name="Thomas B.C."/>
            <person name="Singh A."/>
            <person name="Wilkins M.J."/>
            <person name="Karaoz U."/>
            <person name="Brodie E.L."/>
            <person name="Williams K.H."/>
            <person name="Hubbard S.S."/>
            <person name="Banfield J.F."/>
        </authorList>
    </citation>
    <scope>NUCLEOTIDE SEQUENCE [LARGE SCALE GENOMIC DNA]</scope>
</reference>
<evidence type="ECO:0000256" key="6">
    <source>
        <dbReference type="RuleBase" id="RU368020"/>
    </source>
</evidence>
<keyword evidence="5 6" id="KW-0411">Iron-sulfur</keyword>
<evidence type="ECO:0000256" key="3">
    <source>
        <dbReference type="ARBA" id="ARBA00022982"/>
    </source>
</evidence>
<dbReference type="InterPro" id="IPR001080">
    <property type="entry name" value="3Fe4S_ferredoxin"/>
</dbReference>
<dbReference type="PROSITE" id="PS51379">
    <property type="entry name" value="4FE4S_FER_2"/>
    <property type="match status" value="1"/>
</dbReference>
<dbReference type="SUPFAM" id="SSF54862">
    <property type="entry name" value="4Fe-4S ferredoxins"/>
    <property type="match status" value="1"/>
</dbReference>
<dbReference type="InterPro" id="IPR017896">
    <property type="entry name" value="4Fe4S_Fe-S-bd"/>
</dbReference>